<dbReference type="Proteomes" id="UP000027222">
    <property type="component" value="Unassembled WGS sequence"/>
</dbReference>
<proteinExistence type="predicted"/>
<reference evidence="2" key="1">
    <citation type="journal article" date="2014" name="Proc. Natl. Acad. Sci. U.S.A.">
        <title>Extensive sampling of basidiomycete genomes demonstrates inadequacy of the white-rot/brown-rot paradigm for wood decay fungi.</title>
        <authorList>
            <person name="Riley R."/>
            <person name="Salamov A.A."/>
            <person name="Brown D.W."/>
            <person name="Nagy L.G."/>
            <person name="Floudas D."/>
            <person name="Held B.W."/>
            <person name="Levasseur A."/>
            <person name="Lombard V."/>
            <person name="Morin E."/>
            <person name="Otillar R."/>
            <person name="Lindquist E.A."/>
            <person name="Sun H."/>
            <person name="LaButti K.M."/>
            <person name="Schmutz J."/>
            <person name="Jabbour D."/>
            <person name="Luo H."/>
            <person name="Baker S.E."/>
            <person name="Pisabarro A.G."/>
            <person name="Walton J.D."/>
            <person name="Blanchette R.A."/>
            <person name="Henrissat B."/>
            <person name="Martin F."/>
            <person name="Cullen D."/>
            <person name="Hibbett D.S."/>
            <person name="Grigoriev I.V."/>
        </authorList>
    </citation>
    <scope>NUCLEOTIDE SEQUENCE [LARGE SCALE GENOMIC DNA]</scope>
    <source>
        <strain evidence="2">CBS 339.88</strain>
    </source>
</reference>
<organism evidence="1 2">
    <name type="scientific">Galerina marginata (strain CBS 339.88)</name>
    <dbReference type="NCBI Taxonomy" id="685588"/>
    <lineage>
        <taxon>Eukaryota</taxon>
        <taxon>Fungi</taxon>
        <taxon>Dikarya</taxon>
        <taxon>Basidiomycota</taxon>
        <taxon>Agaricomycotina</taxon>
        <taxon>Agaricomycetes</taxon>
        <taxon>Agaricomycetidae</taxon>
        <taxon>Agaricales</taxon>
        <taxon>Agaricineae</taxon>
        <taxon>Strophariaceae</taxon>
        <taxon>Galerina</taxon>
    </lineage>
</organism>
<evidence type="ECO:0000313" key="1">
    <source>
        <dbReference type="EMBL" id="KDR65433.1"/>
    </source>
</evidence>
<dbReference type="HOGENOM" id="CLU_1390339_0_0_1"/>
<protein>
    <submittedName>
        <fullName evidence="1">Uncharacterized protein</fullName>
    </submittedName>
</protein>
<gene>
    <name evidence="1" type="ORF">GALMADRAFT_1291642</name>
</gene>
<name>A0A067SFC8_GALM3</name>
<dbReference type="AlphaFoldDB" id="A0A067SFC8"/>
<keyword evidence="2" id="KW-1185">Reference proteome</keyword>
<evidence type="ECO:0000313" key="2">
    <source>
        <dbReference type="Proteomes" id="UP000027222"/>
    </source>
</evidence>
<dbReference type="EMBL" id="KL142449">
    <property type="protein sequence ID" value="KDR65433.1"/>
    <property type="molecule type" value="Genomic_DNA"/>
</dbReference>
<accession>A0A067SFC8</accession>
<sequence length="196" mass="21982">MPLLIETCCSYPSSHNVPFFPRRAWESRNDPPTRFWQHIRGGPSPIDSFETVRPIMLTPLPTGEVDILHPSKQLLPTRRLPPLNEASPPAKTMLDLGLNPEFGTTTHYTPRGAALRLGFLIAQDRGYGWVVWVSRDLLMTRRGLRVRCGGWLDADVSRDGEKKTVGKRGRVLERVDETVKGGGWVGHGRSHVEKLG</sequence>